<dbReference type="PANTHER" id="PTHR35894">
    <property type="entry name" value="GENERAL SECRETION PATHWAY PROTEIN A-RELATED"/>
    <property type="match status" value="1"/>
</dbReference>
<dbReference type="Proteomes" id="UP001279642">
    <property type="component" value="Unassembled WGS sequence"/>
</dbReference>
<reference evidence="2 3" key="1">
    <citation type="journal article" date="2016" name="Antonie Van Leeuwenhoek">
        <title>Dongia soli sp. nov., isolated from soil from Dokdo, Korea.</title>
        <authorList>
            <person name="Kim D.U."/>
            <person name="Lee H."/>
            <person name="Kim H."/>
            <person name="Kim S.G."/>
            <person name="Ka J.O."/>
        </authorList>
    </citation>
    <scope>NUCLEOTIDE SEQUENCE [LARGE SCALE GENOMIC DNA]</scope>
    <source>
        <strain evidence="2 3">D78</strain>
    </source>
</reference>
<dbReference type="PANTHER" id="PTHR35894:SF1">
    <property type="entry name" value="PHOSPHORIBULOKINASE _ URIDINE KINASE FAMILY"/>
    <property type="match status" value="1"/>
</dbReference>
<dbReference type="EMBL" id="JAXCLW010000012">
    <property type="protein sequence ID" value="MDY0885645.1"/>
    <property type="molecule type" value="Genomic_DNA"/>
</dbReference>
<dbReference type="RefSeq" id="WP_320510720.1">
    <property type="nucleotide sequence ID" value="NZ_JAXCLW010000012.1"/>
</dbReference>
<dbReference type="InterPro" id="IPR049945">
    <property type="entry name" value="AAA_22"/>
</dbReference>
<name>A0ABU5EHL5_9PROT</name>
<protein>
    <submittedName>
        <fullName evidence="2">AAA family ATPase</fullName>
    </submittedName>
</protein>
<organism evidence="2 3">
    <name type="scientific">Dongia soli</name>
    <dbReference type="NCBI Taxonomy" id="600628"/>
    <lineage>
        <taxon>Bacteria</taxon>
        <taxon>Pseudomonadati</taxon>
        <taxon>Pseudomonadota</taxon>
        <taxon>Alphaproteobacteria</taxon>
        <taxon>Rhodospirillales</taxon>
        <taxon>Dongiaceae</taxon>
        <taxon>Dongia</taxon>
    </lineage>
</organism>
<proteinExistence type="predicted"/>
<sequence length="418" mass="46450">MYESFFGLIERPFTLRPDPHFLYLSSKHKLALSMLEYGLTGQAGFVVVTGDIGAGKTTLIRHFLSRADHMSILGVISNTHVAFGDILQWVFQALNIETEATNKAERYKVFTKYIELQYNRGHQVVLIVDEAQNLTAGALEELRLLSNIDINGQTLQIILVGQPQLLEKLKQPSLHQFAQRISVHYHLTALTYRETCTYIKHRLAVAGAQRAIFDSLAMAAVYYFTAGVPRTINSICDMALVYAFAEGRRIIDVDTILAVALDREKSGVQTLARQASTVTREILQQESEQEFGEGEEAAPAEPVYVDQPEYAAPQYYDGEAEYGDAACVGDAMPDNIPEDVPEKAVEGAYASVPARRAKEYPSQQEGLTPAFARADSYSYLRGAGDGAAAIPSFARGNTMTDLESKKMFDPFVWLRWVL</sequence>
<feature type="domain" description="ORC1/DEAH AAA+ ATPase" evidence="1">
    <location>
        <begin position="42"/>
        <end position="169"/>
    </location>
</feature>
<accession>A0ABU5EHL5</accession>
<gene>
    <name evidence="2" type="ORF">SMD27_22600</name>
</gene>
<evidence type="ECO:0000259" key="1">
    <source>
        <dbReference type="Pfam" id="PF13401"/>
    </source>
</evidence>
<comment type="caution">
    <text evidence="2">The sequence shown here is derived from an EMBL/GenBank/DDBJ whole genome shotgun (WGS) entry which is preliminary data.</text>
</comment>
<keyword evidence="3" id="KW-1185">Reference proteome</keyword>
<dbReference type="Gene3D" id="3.40.50.300">
    <property type="entry name" value="P-loop containing nucleotide triphosphate hydrolases"/>
    <property type="match status" value="1"/>
</dbReference>
<dbReference type="InterPro" id="IPR052026">
    <property type="entry name" value="ExeA_AAA_ATPase_DNA-bind"/>
</dbReference>
<dbReference type="InterPro" id="IPR027417">
    <property type="entry name" value="P-loop_NTPase"/>
</dbReference>
<evidence type="ECO:0000313" key="3">
    <source>
        <dbReference type="Proteomes" id="UP001279642"/>
    </source>
</evidence>
<evidence type="ECO:0000313" key="2">
    <source>
        <dbReference type="EMBL" id="MDY0885645.1"/>
    </source>
</evidence>
<dbReference type="Pfam" id="PF13401">
    <property type="entry name" value="AAA_22"/>
    <property type="match status" value="1"/>
</dbReference>
<dbReference type="SUPFAM" id="SSF52540">
    <property type="entry name" value="P-loop containing nucleoside triphosphate hydrolases"/>
    <property type="match status" value="1"/>
</dbReference>